<dbReference type="HOGENOM" id="CLU_042344_1_1_1"/>
<dbReference type="GO" id="GO:0004735">
    <property type="term" value="F:pyrroline-5-carboxylate reductase activity"/>
    <property type="evidence" value="ECO:0007669"/>
    <property type="project" value="UniProtKB-EC"/>
</dbReference>
<feature type="domain" description="Pyrroline-5-carboxylate reductase catalytic N-terminal" evidence="8">
    <location>
        <begin position="2"/>
        <end position="121"/>
    </location>
</feature>
<sequence length="313" mass="32852">MTILGCGTMGTAILSGILASLVQSAEAMDNDKSLPAERIPSRLPSRFYACVRSARGAKRVHDELDKYNANLHVFENDNVSAVKDSDVVLVACEPHVVDDVLGVAATGMQEALEGKLLISVLGGVSEHRLHQIIQGDSSSSRTSKDSKGTSSSSSSCTIVRAMPNTAAAIRESMTVIVTSNPPLPEETADLVSWIFTRIGQIIYLPESHIDASTALCGSGPAFCALVAESMAAGAIRMGIPRLEAYTMVAQVMRGTTGLLQHGEHPALLRDKVCTPGGGTVAGLQVLEEGAVRGTISRAVEESAKVVGRGGRKE</sequence>
<evidence type="ECO:0000256" key="1">
    <source>
        <dbReference type="ARBA" id="ARBA00005525"/>
    </source>
</evidence>
<dbReference type="SUPFAM" id="SSF48179">
    <property type="entry name" value="6-phosphogluconate dehydrogenase C-terminal domain-like"/>
    <property type="match status" value="1"/>
</dbReference>
<dbReference type="SUPFAM" id="SSF51735">
    <property type="entry name" value="NAD(P)-binding Rossmann-fold domains"/>
    <property type="match status" value="1"/>
</dbReference>
<proteinExistence type="inferred from homology"/>
<comment type="catalytic activity">
    <reaction evidence="5">
        <text>L-proline + NADP(+) = (S)-1-pyrroline-5-carboxylate + NADPH + 2 H(+)</text>
        <dbReference type="Rhea" id="RHEA:14109"/>
        <dbReference type="ChEBI" id="CHEBI:15378"/>
        <dbReference type="ChEBI" id="CHEBI:17388"/>
        <dbReference type="ChEBI" id="CHEBI:57783"/>
        <dbReference type="ChEBI" id="CHEBI:58349"/>
        <dbReference type="ChEBI" id="CHEBI:60039"/>
        <dbReference type="EC" id="1.5.1.2"/>
    </reaction>
</comment>
<evidence type="ECO:0000259" key="9">
    <source>
        <dbReference type="Pfam" id="PF14748"/>
    </source>
</evidence>
<dbReference type="EC" id="1.5.1.2" evidence="5"/>
<dbReference type="eggNOG" id="KOG3124">
    <property type="taxonomic scope" value="Eukaryota"/>
</dbReference>
<dbReference type="RefSeq" id="XP_016761204.1">
    <property type="nucleotide sequence ID" value="XM_016904942.1"/>
</dbReference>
<accession>M3CGY2</accession>
<dbReference type="InterPro" id="IPR029036">
    <property type="entry name" value="P5CR_dimer"/>
</dbReference>
<dbReference type="InterPro" id="IPR008927">
    <property type="entry name" value="6-PGluconate_DH-like_C_sf"/>
</dbReference>
<keyword evidence="3 5" id="KW-0560">Oxidoreductase</keyword>
<name>M3CGY2_SPHMS</name>
<dbReference type="AlphaFoldDB" id="M3CGY2"/>
<dbReference type="OMA" id="VWAVKPQ"/>
<evidence type="ECO:0000256" key="7">
    <source>
        <dbReference type="SAM" id="SignalP"/>
    </source>
</evidence>
<dbReference type="PANTHER" id="PTHR11645">
    <property type="entry name" value="PYRROLINE-5-CARBOXYLATE REDUCTASE"/>
    <property type="match status" value="1"/>
</dbReference>
<dbReference type="InterPro" id="IPR053790">
    <property type="entry name" value="P5CR-like_CS"/>
</dbReference>
<dbReference type="UniPathway" id="UPA00098">
    <property type="reaction ID" value="UER00361"/>
</dbReference>
<dbReference type="PANTHER" id="PTHR11645:SF0">
    <property type="entry name" value="PYRROLINE-5-CARBOXYLATE REDUCTASE 3"/>
    <property type="match status" value="1"/>
</dbReference>
<keyword evidence="7" id="KW-0732">Signal</keyword>
<dbReference type="Pfam" id="PF14748">
    <property type="entry name" value="P5CR_dimer"/>
    <property type="match status" value="1"/>
</dbReference>
<reference evidence="10 11" key="1">
    <citation type="journal article" date="2012" name="PLoS Pathog.">
        <title>Diverse lifestyles and strategies of plant pathogenesis encoded in the genomes of eighteen Dothideomycetes fungi.</title>
        <authorList>
            <person name="Ohm R.A."/>
            <person name="Feau N."/>
            <person name="Henrissat B."/>
            <person name="Schoch C.L."/>
            <person name="Horwitz B.A."/>
            <person name="Barry K.W."/>
            <person name="Condon B.J."/>
            <person name="Copeland A.C."/>
            <person name="Dhillon B."/>
            <person name="Glaser F."/>
            <person name="Hesse C.N."/>
            <person name="Kosti I."/>
            <person name="LaButti K."/>
            <person name="Lindquist E.A."/>
            <person name="Lucas S."/>
            <person name="Salamov A.A."/>
            <person name="Bradshaw R.E."/>
            <person name="Ciuffetti L."/>
            <person name="Hamelin R.C."/>
            <person name="Kema G.H.J."/>
            <person name="Lawrence C."/>
            <person name="Scott J.A."/>
            <person name="Spatafora J.W."/>
            <person name="Turgeon B.G."/>
            <person name="de Wit P.J.G.M."/>
            <person name="Zhong S."/>
            <person name="Goodwin S.B."/>
            <person name="Grigoriev I.V."/>
        </authorList>
    </citation>
    <scope>NUCLEOTIDE SEQUENCE [LARGE SCALE GENOMIC DNA]</scope>
    <source>
        <strain evidence="10 11">SO2202</strain>
    </source>
</reference>
<dbReference type="STRING" id="692275.M3CGY2"/>
<dbReference type="HAMAP" id="MF_01925">
    <property type="entry name" value="P5C_reductase"/>
    <property type="match status" value="1"/>
</dbReference>
<dbReference type="Proteomes" id="UP000016931">
    <property type="component" value="Unassembled WGS sequence"/>
</dbReference>
<evidence type="ECO:0000256" key="2">
    <source>
        <dbReference type="ARBA" id="ARBA00022857"/>
    </source>
</evidence>
<feature type="binding site" evidence="4">
    <location>
        <position position="78"/>
    </location>
    <ligand>
        <name>NADPH</name>
        <dbReference type="ChEBI" id="CHEBI:57783"/>
    </ligand>
</feature>
<dbReference type="FunFam" id="1.10.3730.10:FF:000001">
    <property type="entry name" value="Pyrroline-5-carboxylate reductase"/>
    <property type="match status" value="1"/>
</dbReference>
<dbReference type="Gene3D" id="1.10.3730.10">
    <property type="entry name" value="ProC C-terminal domain-like"/>
    <property type="match status" value="1"/>
</dbReference>
<evidence type="ECO:0000259" key="8">
    <source>
        <dbReference type="Pfam" id="PF03807"/>
    </source>
</evidence>
<feature type="domain" description="Pyrroline-5-carboxylate reductase dimerisation" evidence="9">
    <location>
        <begin position="206"/>
        <end position="304"/>
    </location>
</feature>
<dbReference type="Pfam" id="PF03807">
    <property type="entry name" value="F420_oxidored"/>
    <property type="match status" value="1"/>
</dbReference>
<dbReference type="GO" id="GO:0055129">
    <property type="term" value="P:L-proline biosynthetic process"/>
    <property type="evidence" value="ECO:0007669"/>
    <property type="project" value="UniProtKB-UniPathway"/>
</dbReference>
<dbReference type="GeneID" id="27902079"/>
<feature type="binding site" evidence="4">
    <location>
        <begin position="4"/>
        <end position="9"/>
    </location>
    <ligand>
        <name>NADP(+)</name>
        <dbReference type="ChEBI" id="CHEBI:58349"/>
    </ligand>
</feature>
<feature type="binding site" evidence="4">
    <location>
        <begin position="91"/>
        <end position="94"/>
    </location>
    <ligand>
        <name>NADP(+)</name>
        <dbReference type="ChEBI" id="CHEBI:58349"/>
    </ligand>
</feature>
<dbReference type="InterPro" id="IPR000304">
    <property type="entry name" value="Pyrroline-COOH_reductase"/>
</dbReference>
<organism evidence="10 11">
    <name type="scientific">Sphaerulina musiva (strain SO2202)</name>
    <name type="common">Poplar stem canker fungus</name>
    <name type="synonym">Septoria musiva</name>
    <dbReference type="NCBI Taxonomy" id="692275"/>
    <lineage>
        <taxon>Eukaryota</taxon>
        <taxon>Fungi</taxon>
        <taxon>Dikarya</taxon>
        <taxon>Ascomycota</taxon>
        <taxon>Pezizomycotina</taxon>
        <taxon>Dothideomycetes</taxon>
        <taxon>Dothideomycetidae</taxon>
        <taxon>Mycosphaerellales</taxon>
        <taxon>Mycosphaerellaceae</taxon>
        <taxon>Sphaerulina</taxon>
    </lineage>
</organism>
<dbReference type="Gene3D" id="3.40.50.720">
    <property type="entry name" value="NAD(P)-binding Rossmann-like Domain"/>
    <property type="match status" value="1"/>
</dbReference>
<feature type="chain" id="PRO_5004032713" description="Pyrroline-5-carboxylate reductase" evidence="7">
    <location>
        <begin position="28"/>
        <end position="313"/>
    </location>
</feature>
<dbReference type="PROSITE" id="PS00521">
    <property type="entry name" value="P5CR"/>
    <property type="match status" value="1"/>
</dbReference>
<dbReference type="NCBIfam" id="TIGR00112">
    <property type="entry name" value="proC"/>
    <property type="match status" value="1"/>
</dbReference>
<comment type="pathway">
    <text evidence="5">Amino-acid biosynthesis; L-proline biosynthesis; L-proline from L-glutamate 5-semialdehyde: step 1/1.</text>
</comment>
<evidence type="ECO:0000313" key="10">
    <source>
        <dbReference type="EMBL" id="EMF13083.1"/>
    </source>
</evidence>
<gene>
    <name evidence="10" type="ORF">SEPMUDRAFT_148457</name>
</gene>
<evidence type="ECO:0000256" key="3">
    <source>
        <dbReference type="ARBA" id="ARBA00023002"/>
    </source>
</evidence>
<keyword evidence="5" id="KW-0028">Amino-acid biosynthesis</keyword>
<comment type="similarity">
    <text evidence="1 5">Belongs to the pyrroline-5-carboxylate reductase family.</text>
</comment>
<feature type="region of interest" description="Disordered" evidence="6">
    <location>
        <begin position="132"/>
        <end position="156"/>
    </location>
</feature>
<dbReference type="OrthoDB" id="10263291at2759"/>
<feature type="signal peptide" evidence="7">
    <location>
        <begin position="1"/>
        <end position="27"/>
    </location>
</feature>
<protein>
    <recommendedName>
        <fullName evidence="5">Pyrroline-5-carboxylate reductase</fullName>
        <ecNumber evidence="5">1.5.1.2</ecNumber>
    </recommendedName>
</protein>
<evidence type="ECO:0000256" key="5">
    <source>
        <dbReference type="RuleBase" id="RU003903"/>
    </source>
</evidence>
<keyword evidence="5" id="KW-0641">Proline biosynthesis</keyword>
<evidence type="ECO:0000256" key="6">
    <source>
        <dbReference type="SAM" id="MobiDB-lite"/>
    </source>
</evidence>
<dbReference type="PIRSF" id="PIRSF000193">
    <property type="entry name" value="Pyrrol-5-carb_rd"/>
    <property type="match status" value="1"/>
</dbReference>
<dbReference type="InterPro" id="IPR036291">
    <property type="entry name" value="NAD(P)-bd_dom_sf"/>
</dbReference>
<dbReference type="InterPro" id="IPR028939">
    <property type="entry name" value="P5C_Rdtase_cat_N"/>
</dbReference>
<evidence type="ECO:0000313" key="11">
    <source>
        <dbReference type="Proteomes" id="UP000016931"/>
    </source>
</evidence>
<evidence type="ECO:0000256" key="4">
    <source>
        <dbReference type="PIRSR" id="PIRSR000193-1"/>
    </source>
</evidence>
<dbReference type="EMBL" id="KB456263">
    <property type="protein sequence ID" value="EMF13083.1"/>
    <property type="molecule type" value="Genomic_DNA"/>
</dbReference>
<keyword evidence="2 4" id="KW-0521">NADP</keyword>
<keyword evidence="11" id="KW-1185">Reference proteome</keyword>